<dbReference type="InterPro" id="IPR024079">
    <property type="entry name" value="MetalloPept_cat_dom_sf"/>
</dbReference>
<feature type="active site" evidence="6">
    <location>
        <position position="145"/>
    </location>
</feature>
<organism evidence="9">
    <name type="scientific">Schmidtea mediterranea</name>
    <name type="common">Freshwater planarian flatworm</name>
    <dbReference type="NCBI Taxonomy" id="79327"/>
    <lineage>
        <taxon>Eukaryota</taxon>
        <taxon>Metazoa</taxon>
        <taxon>Spiralia</taxon>
        <taxon>Lophotrochozoa</taxon>
        <taxon>Platyhelminthes</taxon>
        <taxon>Rhabditophora</taxon>
        <taxon>Seriata</taxon>
        <taxon>Tricladida</taxon>
        <taxon>Continenticola</taxon>
        <taxon>Geoplanoidea</taxon>
        <taxon>Dugesiidae</taxon>
        <taxon>Schmidtea</taxon>
    </lineage>
</organism>
<accession>A0A060Q6Y6</accession>
<name>A0A060Q6Y6_SCHMD</name>
<dbReference type="EMBL" id="HF952110">
    <property type="protein sequence ID" value="CCW36842.1"/>
    <property type="molecule type" value="mRNA"/>
</dbReference>
<feature type="signal peptide" evidence="7">
    <location>
        <begin position="1"/>
        <end position="21"/>
    </location>
</feature>
<dbReference type="Gene3D" id="3.40.390.10">
    <property type="entry name" value="Collagenase (Catalytic Domain)"/>
    <property type="match status" value="1"/>
</dbReference>
<evidence type="ECO:0000313" key="9">
    <source>
        <dbReference type="EMBL" id="CCW36842.1"/>
    </source>
</evidence>
<dbReference type="SUPFAM" id="SSF55486">
    <property type="entry name" value="Metalloproteases ('zincins'), catalytic domain"/>
    <property type="match status" value="1"/>
</dbReference>
<sequence>MTLKTIISFITLSVVIELCSAQCGCTQKGIKISNFNVGDMVLSSQDVLRINGFKAAQGVHWPNKLLRYTFDPSYPDKNKNAIREFLKIYEKELGNCLRFLEEKSDVYATVVLGGGCSANVGYNKNYPLSITLPDPCVNRRNVKHEFTHLLGFMHEHTRPDRDQFLKIEFGNVHSGLCNNFYLCEGCKLTTTYDFDSIMQYPSEAFSCNGKDTILKKNGGKIPFNMEVTKLDAKKVRDYYGC</sequence>
<keyword evidence="7" id="KW-0732">Signal</keyword>
<dbReference type="InterPro" id="IPR001506">
    <property type="entry name" value="Peptidase_M12A"/>
</dbReference>
<feature type="binding site" evidence="6">
    <location>
        <position position="154"/>
    </location>
    <ligand>
        <name>Zn(2+)</name>
        <dbReference type="ChEBI" id="CHEBI:29105"/>
        <note>catalytic</note>
    </ligand>
</feature>
<keyword evidence="1 6" id="KW-0645">Protease</keyword>
<dbReference type="GO" id="GO:0004222">
    <property type="term" value="F:metalloendopeptidase activity"/>
    <property type="evidence" value="ECO:0007669"/>
    <property type="project" value="UniProtKB-UniRule"/>
</dbReference>
<protein>
    <recommendedName>
        <fullName evidence="7">Metalloendopeptidase</fullName>
        <ecNumber evidence="7">3.4.24.-</ecNumber>
    </recommendedName>
</protein>
<evidence type="ECO:0000256" key="1">
    <source>
        <dbReference type="ARBA" id="ARBA00022670"/>
    </source>
</evidence>
<dbReference type="Pfam" id="PF01400">
    <property type="entry name" value="Astacin"/>
    <property type="match status" value="1"/>
</dbReference>
<dbReference type="PRINTS" id="PR00480">
    <property type="entry name" value="ASTACIN"/>
</dbReference>
<gene>
    <name evidence="9" type="primary">Ast4</name>
</gene>
<dbReference type="PANTHER" id="PTHR10127">
    <property type="entry name" value="DISCOIDIN, CUB, EGF, LAMININ , AND ZINC METALLOPROTEASE DOMAIN CONTAINING"/>
    <property type="match status" value="1"/>
</dbReference>
<reference evidence="9" key="1">
    <citation type="submission" date="2013-04" db="EMBL/GenBank/DDBJ databases">
        <title>Characterization of genes encoding metalloproteinases in planarians: the Astacins family.</title>
        <authorList>
            <person name="Isolani M.E."/>
            <person name="Bianucci A.M."/>
            <person name="Salo' E."/>
            <person name="Deri P."/>
            <person name="Batistoni R."/>
        </authorList>
    </citation>
    <scope>NUCLEOTIDE SEQUENCE</scope>
    <source>
        <tissue evidence="9">Whole organism</tissue>
    </source>
</reference>
<evidence type="ECO:0000256" key="2">
    <source>
        <dbReference type="ARBA" id="ARBA00022723"/>
    </source>
</evidence>
<evidence type="ECO:0000256" key="4">
    <source>
        <dbReference type="ARBA" id="ARBA00022833"/>
    </source>
</evidence>
<dbReference type="PANTHER" id="PTHR10127:SF780">
    <property type="entry name" value="METALLOENDOPEPTIDASE"/>
    <property type="match status" value="1"/>
</dbReference>
<keyword evidence="4 6" id="KW-0862">Zinc</keyword>
<evidence type="ECO:0000256" key="5">
    <source>
        <dbReference type="ARBA" id="ARBA00023049"/>
    </source>
</evidence>
<comment type="caution">
    <text evidence="6">Lacks conserved residue(s) required for the propagation of feature annotation.</text>
</comment>
<dbReference type="OMA" id="ESILHCQ"/>
<dbReference type="InterPro" id="IPR006026">
    <property type="entry name" value="Peptidase_Metallo"/>
</dbReference>
<feature type="binding site" evidence="6">
    <location>
        <position position="144"/>
    </location>
    <ligand>
        <name>Zn(2+)</name>
        <dbReference type="ChEBI" id="CHEBI:29105"/>
        <note>catalytic</note>
    </ligand>
</feature>
<evidence type="ECO:0000256" key="3">
    <source>
        <dbReference type="ARBA" id="ARBA00022801"/>
    </source>
</evidence>
<comment type="cofactor">
    <cofactor evidence="6 7">
        <name>Zn(2+)</name>
        <dbReference type="ChEBI" id="CHEBI:29105"/>
    </cofactor>
    <text evidence="6 7">Binds 1 zinc ion per subunit.</text>
</comment>
<keyword evidence="5 6" id="KW-0482">Metalloprotease</keyword>
<dbReference type="GO" id="GO:0006508">
    <property type="term" value="P:proteolysis"/>
    <property type="evidence" value="ECO:0007669"/>
    <property type="project" value="UniProtKB-KW"/>
</dbReference>
<feature type="domain" description="Peptidase M12A" evidence="8">
    <location>
        <begin position="55"/>
        <end position="241"/>
    </location>
</feature>
<evidence type="ECO:0000259" key="8">
    <source>
        <dbReference type="PROSITE" id="PS51864"/>
    </source>
</evidence>
<evidence type="ECO:0000256" key="6">
    <source>
        <dbReference type="PROSITE-ProRule" id="PRU01211"/>
    </source>
</evidence>
<dbReference type="SMART" id="SM00235">
    <property type="entry name" value="ZnMc"/>
    <property type="match status" value="1"/>
</dbReference>
<dbReference type="OrthoDB" id="291007at2759"/>
<keyword evidence="2 6" id="KW-0479">Metal-binding</keyword>
<dbReference type="PROSITE" id="PS51864">
    <property type="entry name" value="ASTACIN"/>
    <property type="match status" value="1"/>
</dbReference>
<feature type="binding site" evidence="6">
    <location>
        <position position="148"/>
    </location>
    <ligand>
        <name>Zn(2+)</name>
        <dbReference type="ChEBI" id="CHEBI:29105"/>
        <note>catalytic</note>
    </ligand>
</feature>
<keyword evidence="3 6" id="KW-0378">Hydrolase</keyword>
<feature type="chain" id="PRO_5005102508" description="Metalloendopeptidase" evidence="7">
    <location>
        <begin position="22"/>
        <end position="241"/>
    </location>
</feature>
<dbReference type="GO" id="GO:0008270">
    <property type="term" value="F:zinc ion binding"/>
    <property type="evidence" value="ECO:0007669"/>
    <property type="project" value="UniProtKB-UniRule"/>
</dbReference>
<dbReference type="BRENDA" id="3.4.24.21">
    <property type="organism ID" value="12164"/>
</dbReference>
<proteinExistence type="evidence at transcript level"/>
<dbReference type="AlphaFoldDB" id="A0A060Q6Y6"/>
<evidence type="ECO:0000256" key="7">
    <source>
        <dbReference type="RuleBase" id="RU361183"/>
    </source>
</evidence>
<dbReference type="EC" id="3.4.24.-" evidence="7"/>